<dbReference type="Gene3D" id="1.10.260.40">
    <property type="entry name" value="lambda repressor-like DNA-binding domains"/>
    <property type="match status" value="1"/>
</dbReference>
<evidence type="ECO:0000256" key="1">
    <source>
        <dbReference type="ARBA" id="ARBA00023125"/>
    </source>
</evidence>
<dbReference type="InterPro" id="IPR010982">
    <property type="entry name" value="Lambda_DNA-bd_dom_sf"/>
</dbReference>
<dbReference type="GO" id="GO:0003677">
    <property type="term" value="F:DNA binding"/>
    <property type="evidence" value="ECO:0007669"/>
    <property type="project" value="UniProtKB-KW"/>
</dbReference>
<accession>A0A6P1TI70</accession>
<dbReference type="PANTHER" id="PTHR46558">
    <property type="entry name" value="TRACRIPTIONAL REGULATORY PROTEIN-RELATED-RELATED"/>
    <property type="match status" value="1"/>
</dbReference>
<dbReference type="GO" id="GO:0008168">
    <property type="term" value="F:methyltransferase activity"/>
    <property type="evidence" value="ECO:0007669"/>
    <property type="project" value="UniProtKB-KW"/>
</dbReference>
<dbReference type="SMART" id="SM00530">
    <property type="entry name" value="HTH_XRE"/>
    <property type="match status" value="1"/>
</dbReference>
<keyword evidence="3" id="KW-0808">Transferase</keyword>
<gene>
    <name evidence="3" type="ORF">Ana3638_02330</name>
</gene>
<dbReference type="KEGG" id="anr:Ana3638_02330"/>
<organism evidence="3 4">
    <name type="scientific">Anaerocolumna sedimenticola</name>
    <dbReference type="NCBI Taxonomy" id="2696063"/>
    <lineage>
        <taxon>Bacteria</taxon>
        <taxon>Bacillati</taxon>
        <taxon>Bacillota</taxon>
        <taxon>Clostridia</taxon>
        <taxon>Lachnospirales</taxon>
        <taxon>Lachnospiraceae</taxon>
        <taxon>Anaerocolumna</taxon>
    </lineage>
</organism>
<dbReference type="Proteomes" id="UP000464314">
    <property type="component" value="Chromosome"/>
</dbReference>
<dbReference type="InterPro" id="IPR001387">
    <property type="entry name" value="Cro/C1-type_HTH"/>
</dbReference>
<dbReference type="RefSeq" id="WP_161836618.1">
    <property type="nucleotide sequence ID" value="NZ_CP048000.1"/>
</dbReference>
<dbReference type="GO" id="GO:0032259">
    <property type="term" value="P:methylation"/>
    <property type="evidence" value="ECO:0007669"/>
    <property type="project" value="UniProtKB-KW"/>
</dbReference>
<dbReference type="CDD" id="cd02440">
    <property type="entry name" value="AdoMet_MTases"/>
    <property type="match status" value="1"/>
</dbReference>
<keyword evidence="4" id="KW-1185">Reference proteome</keyword>
<keyword evidence="3" id="KW-0489">Methyltransferase</keyword>
<dbReference type="InterPro" id="IPR041698">
    <property type="entry name" value="Methyltransf_25"/>
</dbReference>
<dbReference type="SUPFAM" id="SSF47413">
    <property type="entry name" value="lambda repressor-like DNA-binding domains"/>
    <property type="match status" value="1"/>
</dbReference>
<sequence>MIDKLEVGKRINNLRNNLNYSQAELAEKLAVSTQAVSKWETGASLPDVEILLNISWICNTSINAILEGDNFFDENINIDRDLFHLNKFLICPKCKKQMKLNIQKNDTLIYECDNNHQYYVVDGVVDFRTREIPGEQWSLSYRNYEEYLHEQYWPCNPNYNRGINQSEVIWEKISELRPRVILDIACGTGQGIKHQIKRINWPVTIIMVDLSHRILKWNKIFYSTEWKNPYVEMIYLACDGANLPILSESVDLVFSYSGYESMQAKMFDGFREANRVLKNEKHTIYNKSVIESFESKNSKKWMNLLLSSVNEEEKVWWKCEFIDIERWLNICTTSGFLENKSIQIYGELPAPDCDTFPFENEMAQWMAEYIFISKKLRA</sequence>
<evidence type="ECO:0000313" key="3">
    <source>
        <dbReference type="EMBL" id="QHQ59782.1"/>
    </source>
</evidence>
<evidence type="ECO:0000259" key="2">
    <source>
        <dbReference type="PROSITE" id="PS50943"/>
    </source>
</evidence>
<dbReference type="Pfam" id="PF01381">
    <property type="entry name" value="HTH_3"/>
    <property type="match status" value="1"/>
</dbReference>
<dbReference type="AlphaFoldDB" id="A0A6P1TI70"/>
<dbReference type="CDD" id="cd00093">
    <property type="entry name" value="HTH_XRE"/>
    <property type="match status" value="1"/>
</dbReference>
<name>A0A6P1TI70_9FIRM</name>
<dbReference type="SUPFAM" id="SSF53335">
    <property type="entry name" value="S-adenosyl-L-methionine-dependent methyltransferases"/>
    <property type="match status" value="1"/>
</dbReference>
<reference evidence="3 4" key="1">
    <citation type="submission" date="2020-01" db="EMBL/GenBank/DDBJ databases">
        <title>Genome analysis of Anaerocolumna sp. CBA3638.</title>
        <authorList>
            <person name="Kim J."/>
            <person name="Roh S.W."/>
        </authorList>
    </citation>
    <scope>NUCLEOTIDE SEQUENCE [LARGE SCALE GENOMIC DNA]</scope>
    <source>
        <strain evidence="3 4">CBA3638</strain>
    </source>
</reference>
<dbReference type="InterPro" id="IPR029063">
    <property type="entry name" value="SAM-dependent_MTases_sf"/>
</dbReference>
<evidence type="ECO:0000313" key="4">
    <source>
        <dbReference type="Proteomes" id="UP000464314"/>
    </source>
</evidence>
<keyword evidence="1" id="KW-0238">DNA-binding</keyword>
<proteinExistence type="predicted"/>
<dbReference type="PROSITE" id="PS50943">
    <property type="entry name" value="HTH_CROC1"/>
    <property type="match status" value="1"/>
</dbReference>
<dbReference type="Pfam" id="PF13649">
    <property type="entry name" value="Methyltransf_25"/>
    <property type="match status" value="1"/>
</dbReference>
<dbReference type="Gene3D" id="3.40.50.150">
    <property type="entry name" value="Vaccinia Virus protein VP39"/>
    <property type="match status" value="1"/>
</dbReference>
<dbReference type="PANTHER" id="PTHR46558:SF4">
    <property type="entry name" value="DNA-BIDING PHAGE PROTEIN"/>
    <property type="match status" value="1"/>
</dbReference>
<protein>
    <submittedName>
        <fullName evidence="3">Methyltransferase domain-containing protein</fullName>
    </submittedName>
</protein>
<feature type="domain" description="HTH cro/C1-type" evidence="2">
    <location>
        <begin position="11"/>
        <end position="65"/>
    </location>
</feature>
<dbReference type="EMBL" id="CP048000">
    <property type="protein sequence ID" value="QHQ59782.1"/>
    <property type="molecule type" value="Genomic_DNA"/>
</dbReference>